<proteinExistence type="predicted"/>
<accession>A0A508X1G1</accession>
<dbReference type="Proteomes" id="UP000507954">
    <property type="component" value="Unassembled WGS sequence"/>
</dbReference>
<dbReference type="AlphaFoldDB" id="A0A508X1G1"/>
<organism evidence="1">
    <name type="scientific">Sinorhizobium medicae</name>
    <dbReference type="NCBI Taxonomy" id="110321"/>
    <lineage>
        <taxon>Bacteria</taxon>
        <taxon>Pseudomonadati</taxon>
        <taxon>Pseudomonadota</taxon>
        <taxon>Alphaproteobacteria</taxon>
        <taxon>Hyphomicrobiales</taxon>
        <taxon>Rhizobiaceae</taxon>
        <taxon>Sinorhizobium/Ensifer group</taxon>
        <taxon>Sinorhizobium</taxon>
    </lineage>
</organism>
<sequence>MRGRSAGRIPLWLVAPVTFHDFGSTGPKVIVISARDNSDRMDFSHGIVGLRTK</sequence>
<dbReference type="EMBL" id="CABFNB010000118">
    <property type="protein sequence ID" value="VTZ63594.1"/>
    <property type="molecule type" value="Genomic_DNA"/>
</dbReference>
<gene>
    <name evidence="1" type="ORF">EMEDMD4_500150</name>
</gene>
<name>A0A508X1G1_9HYPH</name>
<reference evidence="1" key="1">
    <citation type="submission" date="2019-06" db="EMBL/GenBank/DDBJ databases">
        <authorList>
            <person name="Le Quere A."/>
            <person name="Colella S."/>
        </authorList>
    </citation>
    <scope>NUCLEOTIDE SEQUENCE</scope>
    <source>
        <strain evidence="1">EmedicaeMD41</strain>
    </source>
</reference>
<evidence type="ECO:0000313" key="1">
    <source>
        <dbReference type="EMBL" id="VTZ63594.1"/>
    </source>
</evidence>
<protein>
    <submittedName>
        <fullName evidence="1">Uncharacterized protein</fullName>
    </submittedName>
</protein>